<dbReference type="PANTHER" id="PTHR47227:SF5">
    <property type="entry name" value="DNA-DIRECTED RNA POLYMERASES I, II, AND III SUBUNIT RPABC2"/>
    <property type="match status" value="1"/>
</dbReference>
<dbReference type="InterPro" id="IPR006110">
    <property type="entry name" value="Pol_omega/Rpo6/RPB6"/>
</dbReference>
<dbReference type="NCBIfam" id="NF002208">
    <property type="entry name" value="PRK01099.1-3"/>
    <property type="match status" value="1"/>
</dbReference>
<evidence type="ECO:0000256" key="2">
    <source>
        <dbReference type="ARBA" id="ARBA00023163"/>
    </source>
</evidence>
<reference evidence="5" key="1">
    <citation type="journal article" date="2022" name="Microbiol. Resour. Announc.">
        <title>Draft Genome Sequence of a Methanogenic Archaeon from West Spitsbergen Permafrost.</title>
        <authorList>
            <person name="Trubitsyn V."/>
            <person name="Rivkina E."/>
            <person name="Shcherbakova V."/>
        </authorList>
    </citation>
    <scope>NUCLEOTIDE SEQUENCE [LARGE SCALE GENOMIC DNA]</scope>
    <source>
        <strain evidence="5">VT</strain>
    </source>
</reference>
<comment type="caution">
    <text evidence="4">The sequence shown here is derived from an EMBL/GenBank/DDBJ whole genome shotgun (WGS) entry which is preliminary data.</text>
</comment>
<dbReference type="GO" id="GO:0006366">
    <property type="term" value="P:transcription by RNA polymerase II"/>
    <property type="evidence" value="ECO:0007669"/>
    <property type="project" value="TreeGrafter"/>
</dbReference>
<keyword evidence="3 4" id="KW-0808">Transferase</keyword>
<dbReference type="EC" id="2.7.7.6" evidence="3"/>
<dbReference type="Proteomes" id="UP000825933">
    <property type="component" value="Unassembled WGS sequence"/>
</dbReference>
<dbReference type="GO" id="GO:0003677">
    <property type="term" value="F:DNA binding"/>
    <property type="evidence" value="ECO:0007669"/>
    <property type="project" value="UniProtKB-UniRule"/>
</dbReference>
<keyword evidence="3" id="KW-0963">Cytoplasm</keyword>
<dbReference type="HAMAP" id="MF_00192">
    <property type="entry name" value="RNApol_arch_Rpo6"/>
    <property type="match status" value="1"/>
</dbReference>
<proteinExistence type="inferred from homology"/>
<evidence type="ECO:0000313" key="5">
    <source>
        <dbReference type="Proteomes" id="UP000825933"/>
    </source>
</evidence>
<dbReference type="PROSITE" id="PS01111">
    <property type="entry name" value="RNA_POL_K_14KD"/>
    <property type="match status" value="1"/>
</dbReference>
<dbReference type="GO" id="GO:0003899">
    <property type="term" value="F:DNA-directed RNA polymerase activity"/>
    <property type="evidence" value="ECO:0007669"/>
    <property type="project" value="UniProtKB-UniRule"/>
</dbReference>
<comment type="subunit">
    <text evidence="3">Part of the RNA polymerase complex.</text>
</comment>
<comment type="similarity">
    <text evidence="3">Belongs to the archaeal Rpo6/eukaryotic RPB6 RNA polymerase subunit family.</text>
</comment>
<organism evidence="4 5">
    <name type="scientific">Methanobacterium spitsbergense</name>
    <dbReference type="NCBI Taxonomy" id="2874285"/>
    <lineage>
        <taxon>Archaea</taxon>
        <taxon>Methanobacteriati</taxon>
        <taxon>Methanobacteriota</taxon>
        <taxon>Methanomada group</taxon>
        <taxon>Methanobacteria</taxon>
        <taxon>Methanobacteriales</taxon>
        <taxon>Methanobacteriaceae</taxon>
        <taxon>Methanobacterium</taxon>
    </lineage>
</organism>
<dbReference type="GO" id="GO:0000428">
    <property type="term" value="C:DNA-directed RNA polymerase complex"/>
    <property type="evidence" value="ECO:0007669"/>
    <property type="project" value="UniProtKB-KW"/>
</dbReference>
<dbReference type="GO" id="GO:0006360">
    <property type="term" value="P:transcription by RNA polymerase I"/>
    <property type="evidence" value="ECO:0007669"/>
    <property type="project" value="TreeGrafter"/>
</dbReference>
<evidence type="ECO:0000256" key="3">
    <source>
        <dbReference type="HAMAP-Rule" id="MF_00192"/>
    </source>
</evidence>
<dbReference type="InterPro" id="IPR006111">
    <property type="entry name" value="Rpo6/Rpb6"/>
</dbReference>
<dbReference type="InterPro" id="IPR036161">
    <property type="entry name" value="RPB6/omega-like_sf"/>
</dbReference>
<keyword evidence="1 3" id="KW-0240">DNA-directed RNA polymerase</keyword>
<keyword evidence="3 4" id="KW-0548">Nucleotidyltransferase</keyword>
<dbReference type="PIRSF" id="PIRSF000778">
    <property type="entry name" value="RpoK/RPB6"/>
    <property type="match status" value="1"/>
</dbReference>
<evidence type="ECO:0000313" key="4">
    <source>
        <dbReference type="EMBL" id="MBZ2166258.1"/>
    </source>
</evidence>
<comment type="function">
    <text evidence="3">DNA-dependent RNA polymerase (RNAP) catalyzes the transcription of DNA into RNA using the four ribonucleoside triphosphates as substrates.</text>
</comment>
<dbReference type="RefSeq" id="WP_223791799.1">
    <property type="nucleotide sequence ID" value="NZ_JAIOUQ010000009.1"/>
</dbReference>
<dbReference type="SMART" id="SM01409">
    <property type="entry name" value="RNA_pol_Rpb6"/>
    <property type="match status" value="1"/>
</dbReference>
<comment type="catalytic activity">
    <reaction evidence="3">
        <text>RNA(n) + a ribonucleoside 5'-triphosphate = RNA(n+1) + diphosphate</text>
        <dbReference type="Rhea" id="RHEA:21248"/>
        <dbReference type="Rhea" id="RHEA-COMP:14527"/>
        <dbReference type="Rhea" id="RHEA-COMP:17342"/>
        <dbReference type="ChEBI" id="CHEBI:33019"/>
        <dbReference type="ChEBI" id="CHEBI:61557"/>
        <dbReference type="ChEBI" id="CHEBI:140395"/>
        <dbReference type="EC" id="2.7.7.6"/>
    </reaction>
</comment>
<dbReference type="SUPFAM" id="SSF63562">
    <property type="entry name" value="RPB6/omega subunit-like"/>
    <property type="match status" value="1"/>
</dbReference>
<comment type="subcellular location">
    <subcellularLocation>
        <location evidence="3">Cytoplasm</location>
    </subcellularLocation>
</comment>
<dbReference type="InterPro" id="IPR020708">
    <property type="entry name" value="DNA-dir_RNA_polK_14-18kDa_CS"/>
</dbReference>
<evidence type="ECO:0000256" key="1">
    <source>
        <dbReference type="ARBA" id="ARBA00022478"/>
    </source>
</evidence>
<dbReference type="AlphaFoldDB" id="A0A8T5UR67"/>
<dbReference type="Gene3D" id="3.90.940.10">
    <property type="match status" value="1"/>
</dbReference>
<name>A0A8T5UR67_9EURY</name>
<gene>
    <name evidence="3" type="primary">rpo6</name>
    <name evidence="3" type="synonym">rpoK</name>
    <name evidence="4" type="ORF">K8N75_09435</name>
</gene>
<dbReference type="Pfam" id="PF01192">
    <property type="entry name" value="RNA_pol_Rpb6"/>
    <property type="match status" value="1"/>
</dbReference>
<sequence>MAAKKLTRFERARIIGARALQLSMGADPQVDVSQADSIDPIDIALLELKKNKLPLDVRRKTV</sequence>
<keyword evidence="5" id="KW-1185">Reference proteome</keyword>
<protein>
    <recommendedName>
        <fullName evidence="3">DNA-directed RNA polymerase subunit Rpo6</fullName>
        <ecNumber evidence="3">2.7.7.6</ecNumber>
    </recommendedName>
    <alternativeName>
        <fullName evidence="3">DNA-directed RNA polymerase subunit K</fullName>
    </alternativeName>
</protein>
<dbReference type="PANTHER" id="PTHR47227">
    <property type="entry name" value="DNA-DIRECTED RNA POLYMERASE SUBUNIT K"/>
    <property type="match status" value="1"/>
</dbReference>
<dbReference type="EMBL" id="JAIOUQ010000009">
    <property type="protein sequence ID" value="MBZ2166258.1"/>
    <property type="molecule type" value="Genomic_DNA"/>
</dbReference>
<keyword evidence="2 3" id="KW-0804">Transcription</keyword>
<accession>A0A8T5UR67</accession>
<dbReference type="GO" id="GO:0005737">
    <property type="term" value="C:cytoplasm"/>
    <property type="evidence" value="ECO:0007669"/>
    <property type="project" value="UniProtKB-SubCell"/>
</dbReference>
<dbReference type="GO" id="GO:0042797">
    <property type="term" value="P:tRNA transcription by RNA polymerase III"/>
    <property type="evidence" value="ECO:0007669"/>
    <property type="project" value="TreeGrafter"/>
</dbReference>